<accession>A0A928VSD3</accession>
<keyword evidence="3" id="KW-1185">Reference proteome</keyword>
<sequence>MHLKDILSKVSPSIFALIIICFFLPFTTVSCQNAKIATLSGFQVATGADVEQTSGLASSLGNMKELQDLSKEVSKAANVEVPKPKAQKIKGNPIAGVVLAMAFAGIAMSFVAIRQKAMIEAAIAGVGAVMMFILKLTIDGEITKQGGGMFQVDYEIGYWLTMILFIGAIGVNGYRYWLGMQDS</sequence>
<dbReference type="PROSITE" id="PS51257">
    <property type="entry name" value="PROKAR_LIPOPROTEIN"/>
    <property type="match status" value="1"/>
</dbReference>
<reference evidence="2" key="1">
    <citation type="submission" date="2020-10" db="EMBL/GenBank/DDBJ databases">
        <authorList>
            <person name="Castelo-Branco R."/>
            <person name="Eusebio N."/>
            <person name="Adriana R."/>
            <person name="Vieira A."/>
            <person name="Brugerolle De Fraissinette N."/>
            <person name="Rezende De Castro R."/>
            <person name="Schneider M.P."/>
            <person name="Vasconcelos V."/>
            <person name="Leao P.N."/>
        </authorList>
    </citation>
    <scope>NUCLEOTIDE SEQUENCE</scope>
    <source>
        <strain evidence="2">LEGE 11480</strain>
    </source>
</reference>
<feature type="transmembrane region" description="Helical" evidence="1">
    <location>
        <begin position="93"/>
        <end position="113"/>
    </location>
</feature>
<comment type="caution">
    <text evidence="2">The sequence shown here is derived from an EMBL/GenBank/DDBJ whole genome shotgun (WGS) entry which is preliminary data.</text>
</comment>
<gene>
    <name evidence="2" type="ORF">IQ266_16410</name>
</gene>
<feature type="transmembrane region" description="Helical" evidence="1">
    <location>
        <begin position="158"/>
        <end position="177"/>
    </location>
</feature>
<feature type="transmembrane region" description="Helical" evidence="1">
    <location>
        <begin position="119"/>
        <end position="138"/>
    </location>
</feature>
<evidence type="ECO:0000313" key="2">
    <source>
        <dbReference type="EMBL" id="MBE9031319.1"/>
    </source>
</evidence>
<keyword evidence="1" id="KW-0472">Membrane</keyword>
<evidence type="ECO:0000313" key="3">
    <source>
        <dbReference type="Proteomes" id="UP000625316"/>
    </source>
</evidence>
<proteinExistence type="predicted"/>
<organism evidence="2 3">
    <name type="scientific">Romeriopsis navalis LEGE 11480</name>
    <dbReference type="NCBI Taxonomy" id="2777977"/>
    <lineage>
        <taxon>Bacteria</taxon>
        <taxon>Bacillati</taxon>
        <taxon>Cyanobacteriota</taxon>
        <taxon>Cyanophyceae</taxon>
        <taxon>Leptolyngbyales</taxon>
        <taxon>Leptolyngbyaceae</taxon>
        <taxon>Romeriopsis</taxon>
        <taxon>Romeriopsis navalis</taxon>
    </lineage>
</organism>
<feature type="transmembrane region" description="Helical" evidence="1">
    <location>
        <begin position="6"/>
        <end position="26"/>
    </location>
</feature>
<dbReference type="AlphaFoldDB" id="A0A928VSD3"/>
<protein>
    <submittedName>
        <fullName evidence="2">Uncharacterized protein</fullName>
    </submittedName>
</protein>
<keyword evidence="1" id="KW-0812">Transmembrane</keyword>
<dbReference type="Proteomes" id="UP000625316">
    <property type="component" value="Unassembled WGS sequence"/>
</dbReference>
<dbReference type="RefSeq" id="WP_264326148.1">
    <property type="nucleotide sequence ID" value="NZ_JADEXQ010000059.1"/>
</dbReference>
<dbReference type="EMBL" id="JADEXQ010000059">
    <property type="protein sequence ID" value="MBE9031319.1"/>
    <property type="molecule type" value="Genomic_DNA"/>
</dbReference>
<evidence type="ECO:0000256" key="1">
    <source>
        <dbReference type="SAM" id="Phobius"/>
    </source>
</evidence>
<keyword evidence="1" id="KW-1133">Transmembrane helix</keyword>
<name>A0A928VSD3_9CYAN</name>